<name>A0AAD9U4W2_9ROSI</name>
<feature type="compositionally biased region" description="Basic and acidic residues" evidence="1">
    <location>
        <begin position="107"/>
        <end position="130"/>
    </location>
</feature>
<proteinExistence type="predicted"/>
<feature type="compositionally biased region" description="Low complexity" evidence="1">
    <location>
        <begin position="69"/>
        <end position="79"/>
    </location>
</feature>
<evidence type="ECO:0000256" key="2">
    <source>
        <dbReference type="SAM" id="Phobius"/>
    </source>
</evidence>
<keyword evidence="2" id="KW-0472">Membrane</keyword>
<feature type="transmembrane region" description="Helical" evidence="2">
    <location>
        <begin position="17"/>
        <end position="34"/>
    </location>
</feature>
<dbReference type="PROSITE" id="PS51257">
    <property type="entry name" value="PROKAR_LIPOPROTEIN"/>
    <property type="match status" value="1"/>
</dbReference>
<feature type="region of interest" description="Disordered" evidence="1">
    <location>
        <begin position="69"/>
        <end position="162"/>
    </location>
</feature>
<dbReference type="PANTHER" id="PTHR35997:SF5">
    <property type="entry name" value="OS09G0539700 PROTEIN"/>
    <property type="match status" value="1"/>
</dbReference>
<dbReference type="PANTHER" id="PTHR35997">
    <property type="entry name" value="COTTON FIBER PROTEIN-RELATED"/>
    <property type="match status" value="1"/>
</dbReference>
<feature type="region of interest" description="Disordered" evidence="1">
    <location>
        <begin position="183"/>
        <end position="208"/>
    </location>
</feature>
<evidence type="ECO:0000256" key="1">
    <source>
        <dbReference type="SAM" id="MobiDB-lite"/>
    </source>
</evidence>
<organism evidence="3 4">
    <name type="scientific">Dipteronia dyeriana</name>
    <dbReference type="NCBI Taxonomy" id="168575"/>
    <lineage>
        <taxon>Eukaryota</taxon>
        <taxon>Viridiplantae</taxon>
        <taxon>Streptophyta</taxon>
        <taxon>Embryophyta</taxon>
        <taxon>Tracheophyta</taxon>
        <taxon>Spermatophyta</taxon>
        <taxon>Magnoliopsida</taxon>
        <taxon>eudicotyledons</taxon>
        <taxon>Gunneridae</taxon>
        <taxon>Pentapetalae</taxon>
        <taxon>rosids</taxon>
        <taxon>malvids</taxon>
        <taxon>Sapindales</taxon>
        <taxon>Sapindaceae</taxon>
        <taxon>Hippocastanoideae</taxon>
        <taxon>Acereae</taxon>
        <taxon>Dipteronia</taxon>
    </lineage>
</organism>
<gene>
    <name evidence="3" type="ORF">Ddye_015097</name>
</gene>
<comment type="caution">
    <text evidence="3">The sequence shown here is derived from an EMBL/GenBank/DDBJ whole genome shotgun (WGS) entry which is preliminary data.</text>
</comment>
<keyword evidence="4" id="KW-1185">Reference proteome</keyword>
<keyword evidence="2" id="KW-1133">Transmembrane helix</keyword>
<reference evidence="3" key="1">
    <citation type="journal article" date="2023" name="Plant J.">
        <title>Genome sequences and population genomics provide insights into the demographic history, inbreeding, and mutation load of two 'living fossil' tree species of Dipteronia.</title>
        <authorList>
            <person name="Feng Y."/>
            <person name="Comes H.P."/>
            <person name="Chen J."/>
            <person name="Zhu S."/>
            <person name="Lu R."/>
            <person name="Zhang X."/>
            <person name="Li P."/>
            <person name="Qiu J."/>
            <person name="Olsen K.M."/>
            <person name="Qiu Y."/>
        </authorList>
    </citation>
    <scope>NUCLEOTIDE SEQUENCE</scope>
    <source>
        <strain evidence="3">KIB01</strain>
    </source>
</reference>
<keyword evidence="2" id="KW-0812">Transmembrane</keyword>
<accession>A0AAD9U4W2</accession>
<protein>
    <recommendedName>
        <fullName evidence="5">Transmembrane protein</fullName>
    </recommendedName>
</protein>
<feature type="compositionally biased region" description="Acidic residues" evidence="1">
    <location>
        <begin position="140"/>
        <end position="153"/>
    </location>
</feature>
<dbReference type="Proteomes" id="UP001280121">
    <property type="component" value="Unassembled WGS sequence"/>
</dbReference>
<dbReference type="AlphaFoldDB" id="A0AAD9U4W2"/>
<evidence type="ECO:0000313" key="4">
    <source>
        <dbReference type="Proteomes" id="UP001280121"/>
    </source>
</evidence>
<sequence length="208" mass="23841">MEEKKIEAKEREFGDESIYTVLFTAGTALLMACLKRLIMMFFIEQWRLWVFLLLNVVLLAIFFTSMPSSKTTTTTTTSTQNQESEEKINISKKPQCGCGPESEEVDDHVNVEKSEKKLEGKRREENDHQKQSMKQSIEDGVNENEADGDDGEEETSRLSKEELNERVEAFIATFRKHLVSDAIRGRSDQHCFNKKKRDNFSSQGDNGS</sequence>
<dbReference type="EMBL" id="JANJYI010000005">
    <property type="protein sequence ID" value="KAK2647608.1"/>
    <property type="molecule type" value="Genomic_DNA"/>
</dbReference>
<evidence type="ECO:0000313" key="3">
    <source>
        <dbReference type="EMBL" id="KAK2647608.1"/>
    </source>
</evidence>
<feature type="transmembrane region" description="Helical" evidence="2">
    <location>
        <begin position="46"/>
        <end position="66"/>
    </location>
</feature>
<evidence type="ECO:0008006" key="5">
    <source>
        <dbReference type="Google" id="ProtNLM"/>
    </source>
</evidence>